<dbReference type="EMBL" id="JBHSNA010000013">
    <property type="protein sequence ID" value="MFC5567346.1"/>
    <property type="molecule type" value="Genomic_DNA"/>
</dbReference>
<gene>
    <name evidence="2" type="ORF">ACFPOC_13110</name>
</gene>
<dbReference type="Gene3D" id="3.30.110.170">
    <property type="entry name" value="Protein of unknown function (DUF541), domain 1"/>
    <property type="match status" value="1"/>
</dbReference>
<dbReference type="PANTHER" id="PTHR34387">
    <property type="entry name" value="SLR1258 PROTEIN"/>
    <property type="match status" value="1"/>
</dbReference>
<name>A0ABW0SEI3_9RHOB</name>
<dbReference type="InterPro" id="IPR052022">
    <property type="entry name" value="26kDa_periplasmic_antigen"/>
</dbReference>
<feature type="signal peptide" evidence="1">
    <location>
        <begin position="1"/>
        <end position="22"/>
    </location>
</feature>
<keyword evidence="1" id="KW-0732">Signal</keyword>
<dbReference type="Pfam" id="PF04402">
    <property type="entry name" value="SIMPL"/>
    <property type="match status" value="1"/>
</dbReference>
<dbReference type="Gene3D" id="3.30.70.2970">
    <property type="entry name" value="Protein of unknown function (DUF541), domain 2"/>
    <property type="match status" value="1"/>
</dbReference>
<sequence>MPSILKAAVPALILAAAPLALLAQSAPPPPSPIRTIQVVGEGRASAVPDMAHVSLGVSQQAPTAQAATQAMSEGTAAVLARLGTEGIPQADIQTGQLALDPAYDYDTPDGQPRMTGFVATQILEVTVRDLGALGGVLDAVVADGANRINGIGFDVAEPRALTDEARREAVADARARAELFAQAAGVTLGEVLAIGESGSYGPPMPMFDRQAAPAAAGSVPVAPGSLRLSASVSVTYAIAE</sequence>
<reference evidence="3" key="1">
    <citation type="journal article" date="2019" name="Int. J. Syst. Evol. Microbiol.">
        <title>The Global Catalogue of Microorganisms (GCM) 10K type strain sequencing project: providing services to taxonomists for standard genome sequencing and annotation.</title>
        <authorList>
            <consortium name="The Broad Institute Genomics Platform"/>
            <consortium name="The Broad Institute Genome Sequencing Center for Infectious Disease"/>
            <person name="Wu L."/>
            <person name="Ma J."/>
        </authorList>
    </citation>
    <scope>NUCLEOTIDE SEQUENCE [LARGE SCALE GENOMIC DNA]</scope>
    <source>
        <strain evidence="3">KACC 11588</strain>
    </source>
</reference>
<protein>
    <submittedName>
        <fullName evidence="2">SIMPL domain-containing protein</fullName>
    </submittedName>
</protein>
<feature type="chain" id="PRO_5045417731" evidence="1">
    <location>
        <begin position="23"/>
        <end position="240"/>
    </location>
</feature>
<evidence type="ECO:0000313" key="2">
    <source>
        <dbReference type="EMBL" id="MFC5567346.1"/>
    </source>
</evidence>
<accession>A0ABW0SEI3</accession>
<dbReference type="PANTHER" id="PTHR34387:SF1">
    <property type="entry name" value="PERIPLASMIC IMMUNOGENIC PROTEIN"/>
    <property type="match status" value="1"/>
</dbReference>
<evidence type="ECO:0000313" key="3">
    <source>
        <dbReference type="Proteomes" id="UP001596056"/>
    </source>
</evidence>
<proteinExistence type="predicted"/>
<organism evidence="2 3">
    <name type="scientific">Rubellimicrobium aerolatum</name>
    <dbReference type="NCBI Taxonomy" id="490979"/>
    <lineage>
        <taxon>Bacteria</taxon>
        <taxon>Pseudomonadati</taxon>
        <taxon>Pseudomonadota</taxon>
        <taxon>Alphaproteobacteria</taxon>
        <taxon>Rhodobacterales</taxon>
        <taxon>Roseobacteraceae</taxon>
        <taxon>Rubellimicrobium</taxon>
    </lineage>
</organism>
<evidence type="ECO:0000256" key="1">
    <source>
        <dbReference type="SAM" id="SignalP"/>
    </source>
</evidence>
<dbReference type="RefSeq" id="WP_209839414.1">
    <property type="nucleotide sequence ID" value="NZ_JAGGJP010000005.1"/>
</dbReference>
<dbReference type="Proteomes" id="UP001596056">
    <property type="component" value="Unassembled WGS sequence"/>
</dbReference>
<comment type="caution">
    <text evidence="2">The sequence shown here is derived from an EMBL/GenBank/DDBJ whole genome shotgun (WGS) entry which is preliminary data.</text>
</comment>
<keyword evidence="3" id="KW-1185">Reference proteome</keyword>
<dbReference type="InterPro" id="IPR007497">
    <property type="entry name" value="SIMPL/DUF541"/>
</dbReference>